<evidence type="ECO:0000256" key="1">
    <source>
        <dbReference type="SAM" id="MobiDB-lite"/>
    </source>
</evidence>
<name>A0A3Q4BRJ5_MOLML</name>
<proteinExistence type="predicted"/>
<reference evidence="2" key="2">
    <citation type="submission" date="2025-09" db="UniProtKB">
        <authorList>
            <consortium name="Ensembl"/>
        </authorList>
    </citation>
    <scope>IDENTIFICATION</scope>
</reference>
<feature type="region of interest" description="Disordered" evidence="1">
    <location>
        <begin position="1"/>
        <end position="32"/>
    </location>
</feature>
<dbReference type="Ensembl" id="ENSMMOT00000024209.1">
    <property type="protein sequence ID" value="ENSMMOP00000023812.1"/>
    <property type="gene ID" value="ENSMMOG00000018121.1"/>
</dbReference>
<dbReference type="AlphaFoldDB" id="A0A3Q4BRJ5"/>
<evidence type="ECO:0000313" key="3">
    <source>
        <dbReference type="Proteomes" id="UP000261620"/>
    </source>
</evidence>
<organism evidence="2 3">
    <name type="scientific">Mola mola</name>
    <name type="common">Ocean sunfish</name>
    <name type="synonym">Tetraodon mola</name>
    <dbReference type="NCBI Taxonomy" id="94237"/>
    <lineage>
        <taxon>Eukaryota</taxon>
        <taxon>Metazoa</taxon>
        <taxon>Chordata</taxon>
        <taxon>Craniata</taxon>
        <taxon>Vertebrata</taxon>
        <taxon>Euteleostomi</taxon>
        <taxon>Actinopterygii</taxon>
        <taxon>Neopterygii</taxon>
        <taxon>Teleostei</taxon>
        <taxon>Neoteleostei</taxon>
        <taxon>Acanthomorphata</taxon>
        <taxon>Eupercaria</taxon>
        <taxon>Tetraodontiformes</taxon>
        <taxon>Molidae</taxon>
        <taxon>Mola</taxon>
    </lineage>
</organism>
<dbReference type="Pfam" id="PF15389">
    <property type="entry name" value="DUF4612"/>
    <property type="match status" value="1"/>
</dbReference>
<dbReference type="InterPro" id="IPR027967">
    <property type="entry name" value="DUF4612"/>
</dbReference>
<protein>
    <submittedName>
        <fullName evidence="2">Uncharacterized protein</fullName>
    </submittedName>
</protein>
<accession>A0A3Q4BRJ5</accession>
<sequence length="88" mass="9429">MGCTSAKQVSAVPNAEEGQDKSHSNGDLLSDDCKMKGAEKVKYLGGDEGGVEGPDSTEKSLRTVTNLSIPVHCFQGRDYCSEEEEDMT</sequence>
<keyword evidence="3" id="KW-1185">Reference proteome</keyword>
<reference evidence="2" key="1">
    <citation type="submission" date="2025-08" db="UniProtKB">
        <authorList>
            <consortium name="Ensembl"/>
        </authorList>
    </citation>
    <scope>IDENTIFICATION</scope>
</reference>
<dbReference type="Proteomes" id="UP000261620">
    <property type="component" value="Unplaced"/>
</dbReference>
<evidence type="ECO:0000313" key="2">
    <source>
        <dbReference type="Ensembl" id="ENSMMOP00000023812.1"/>
    </source>
</evidence>